<sequence length="182" mass="19315">MVDAPISRFDSTRRKLPSRKPKVASAPFVAERRASPPRPAREFGELALRTTGVGLAVVSTAFAAYMISDVERRPQFAGLEHLAIYSRPTVIAAKRIQTQLADQRGPVDYTPVGSIGEPQSETGVPGFSLLSVRSGVALLQTPTAIVKVSPGDVVEGLGRVAALERRGEKWALVTAGGVIVGD</sequence>
<organism evidence="2 3">
    <name type="scientific">Methylosinus sporium</name>
    <dbReference type="NCBI Taxonomy" id="428"/>
    <lineage>
        <taxon>Bacteria</taxon>
        <taxon>Pseudomonadati</taxon>
        <taxon>Pseudomonadota</taxon>
        <taxon>Alphaproteobacteria</taxon>
        <taxon>Hyphomicrobiales</taxon>
        <taxon>Methylocystaceae</taxon>
        <taxon>Methylosinus</taxon>
    </lineage>
</organism>
<accession>A0A549T2G7</accession>
<proteinExistence type="predicted"/>
<dbReference type="Proteomes" id="UP000316781">
    <property type="component" value="Unassembled WGS sequence"/>
</dbReference>
<protein>
    <submittedName>
        <fullName evidence="2">Uncharacterized protein</fullName>
    </submittedName>
</protein>
<evidence type="ECO:0000313" key="2">
    <source>
        <dbReference type="EMBL" id="TRL36062.1"/>
    </source>
</evidence>
<evidence type="ECO:0000256" key="1">
    <source>
        <dbReference type="SAM" id="MobiDB-lite"/>
    </source>
</evidence>
<gene>
    <name evidence="2" type="ORF">FM996_05960</name>
</gene>
<name>A0A549T2G7_METSR</name>
<evidence type="ECO:0000313" key="3">
    <source>
        <dbReference type="Proteomes" id="UP000316781"/>
    </source>
</evidence>
<dbReference type="EMBL" id="VJMF01000024">
    <property type="protein sequence ID" value="TRL36062.1"/>
    <property type="molecule type" value="Genomic_DNA"/>
</dbReference>
<feature type="region of interest" description="Disordered" evidence="1">
    <location>
        <begin position="1"/>
        <end position="36"/>
    </location>
</feature>
<comment type="caution">
    <text evidence="2">The sequence shown here is derived from an EMBL/GenBank/DDBJ whole genome shotgun (WGS) entry which is preliminary data.</text>
</comment>
<reference evidence="2 3" key="1">
    <citation type="submission" date="2019-07" db="EMBL/GenBank/DDBJ databases">
        <title>Ln-dependent methylotrophs.</title>
        <authorList>
            <person name="Tani A."/>
        </authorList>
    </citation>
    <scope>NUCLEOTIDE SEQUENCE [LARGE SCALE GENOMIC DNA]</scope>
    <source>
        <strain evidence="2 3">SM89A</strain>
    </source>
</reference>
<dbReference type="RefSeq" id="WP_142862257.1">
    <property type="nucleotide sequence ID" value="NZ_VJMF01000024.1"/>
</dbReference>
<dbReference type="AlphaFoldDB" id="A0A549T2G7"/>